<dbReference type="InterPro" id="IPR015422">
    <property type="entry name" value="PyrdxlP-dep_Trfase_small"/>
</dbReference>
<dbReference type="SUPFAM" id="SSF53383">
    <property type="entry name" value="PLP-dependent transferases"/>
    <property type="match status" value="1"/>
</dbReference>
<protein>
    <recommendedName>
        <fullName evidence="6">Aminotransferase</fullName>
        <ecNumber evidence="6">2.6.1.-</ecNumber>
    </recommendedName>
</protein>
<reference evidence="9 10" key="1">
    <citation type="journal article" date="2019" name="Syst. Appl. Microbiol.">
        <title>Characterization of Bifidobacterium species in feaces of the Egyptian fruit bat: Description of B. vespertilionis sp. nov. and B. rousetti sp. nov.</title>
        <authorList>
            <person name="Modesto M."/>
            <person name="Satti M."/>
            <person name="Watanabe K."/>
            <person name="Puglisi E."/>
            <person name="Morelli L."/>
            <person name="Huang C.-H."/>
            <person name="Liou J.-S."/>
            <person name="Miyashita M."/>
            <person name="Tamura T."/>
            <person name="Saito S."/>
            <person name="Mori K."/>
            <person name="Huang L."/>
            <person name="Sciavilla P."/>
            <person name="Sandri C."/>
            <person name="Spiezio C."/>
            <person name="Vitali F."/>
            <person name="Cavalieri D."/>
            <person name="Perpetuini G."/>
            <person name="Tofalo R."/>
            <person name="Bonetti A."/>
            <person name="Arita M."/>
            <person name="Mattarelli P."/>
        </authorList>
    </citation>
    <scope>NUCLEOTIDE SEQUENCE [LARGE SCALE GENOMIC DNA]</scope>
    <source>
        <strain evidence="9 10">RST19</strain>
    </source>
</reference>
<evidence type="ECO:0000256" key="4">
    <source>
        <dbReference type="ARBA" id="ARBA00022679"/>
    </source>
</evidence>
<evidence type="ECO:0000256" key="1">
    <source>
        <dbReference type="ARBA" id="ARBA00001933"/>
    </source>
</evidence>
<dbReference type="Gene3D" id="3.90.1150.10">
    <property type="entry name" value="Aspartate Aminotransferase, domain 1"/>
    <property type="match status" value="1"/>
</dbReference>
<feature type="domain" description="Aminotransferase class I/classII large" evidence="8">
    <location>
        <begin position="49"/>
        <end position="398"/>
    </location>
</feature>
<keyword evidence="5" id="KW-0663">Pyridoxal phosphate</keyword>
<dbReference type="GO" id="GO:0006520">
    <property type="term" value="P:amino acid metabolic process"/>
    <property type="evidence" value="ECO:0007669"/>
    <property type="project" value="InterPro"/>
</dbReference>
<dbReference type="AlphaFoldDB" id="A0A5J5E7J4"/>
<dbReference type="PROSITE" id="PS00105">
    <property type="entry name" value="AA_TRANSFER_CLASS_1"/>
    <property type="match status" value="1"/>
</dbReference>
<accession>A0A5J5E7J4</accession>
<dbReference type="InterPro" id="IPR004839">
    <property type="entry name" value="Aminotransferase_I/II_large"/>
</dbReference>
<keyword evidence="4 6" id="KW-0808">Transferase</keyword>
<sequence>MNPARQSPVNHPSPSHQFNPTDSVIPQLSNLTTSVIRSFDAEVSDIPGILKLTLGEPDFATPDFIKDAAAASLARNRTHYAPNAGTPGLRQAIADYLARRRDLHFDAADIVVTEGASEAISSALTALLHPGAVLVYPTPAFGLYESMARLTGTESVAIDTRGTGFILTPDALERTLDSLKGRDTVLVINSPNNPTGVTLSASQLQALAEVVERYDVTVLSDEVYAEVSYETRPAPSIAQFAPDRTVVVDSTSKSYAMTGWRLGFFAAPHALSAQLAKVHQIHVSTAATFTMDAAQTAYEQGDTSIDLMVGEYRERRDYLVHALTELGFSMARPSGAFYLYVRIPEDYEGTGYDYARLLAREAKVAGIPGEAFTSGPSRYIRFSYAAGLDTLHEAVRRIRAFRQSH</sequence>
<dbReference type="Pfam" id="PF00155">
    <property type="entry name" value="Aminotran_1_2"/>
    <property type="match status" value="1"/>
</dbReference>
<organism evidence="9 10">
    <name type="scientific">Bifidobacterium reuteri</name>
    <dbReference type="NCBI Taxonomy" id="983706"/>
    <lineage>
        <taxon>Bacteria</taxon>
        <taxon>Bacillati</taxon>
        <taxon>Actinomycetota</taxon>
        <taxon>Actinomycetes</taxon>
        <taxon>Bifidobacteriales</taxon>
        <taxon>Bifidobacteriaceae</taxon>
        <taxon>Bifidobacterium</taxon>
    </lineage>
</organism>
<gene>
    <name evidence="9" type="ORF">EMO92_06250</name>
</gene>
<evidence type="ECO:0000256" key="3">
    <source>
        <dbReference type="ARBA" id="ARBA00022576"/>
    </source>
</evidence>
<dbReference type="PANTHER" id="PTHR46383:SF4">
    <property type="entry name" value="AMINOTRANSFERASE"/>
    <property type="match status" value="1"/>
</dbReference>
<proteinExistence type="inferred from homology"/>
<evidence type="ECO:0000313" key="10">
    <source>
        <dbReference type="Proteomes" id="UP000326251"/>
    </source>
</evidence>
<comment type="caution">
    <text evidence="9">The sequence shown here is derived from an EMBL/GenBank/DDBJ whole genome shotgun (WGS) entry which is preliminary data.</text>
</comment>
<comment type="similarity">
    <text evidence="2 6">Belongs to the class-I pyridoxal-phosphate-dependent aminotransferase family.</text>
</comment>
<evidence type="ECO:0000256" key="6">
    <source>
        <dbReference type="RuleBase" id="RU000481"/>
    </source>
</evidence>
<feature type="region of interest" description="Disordered" evidence="7">
    <location>
        <begin position="1"/>
        <end position="24"/>
    </location>
</feature>
<dbReference type="EC" id="2.6.1.-" evidence="6"/>
<comment type="cofactor">
    <cofactor evidence="1 6">
        <name>pyridoxal 5'-phosphate</name>
        <dbReference type="ChEBI" id="CHEBI:597326"/>
    </cofactor>
</comment>
<evidence type="ECO:0000313" key="9">
    <source>
        <dbReference type="EMBL" id="KAA8825311.1"/>
    </source>
</evidence>
<evidence type="ECO:0000256" key="7">
    <source>
        <dbReference type="SAM" id="MobiDB-lite"/>
    </source>
</evidence>
<dbReference type="Gene3D" id="3.40.640.10">
    <property type="entry name" value="Type I PLP-dependent aspartate aminotransferase-like (Major domain)"/>
    <property type="match status" value="1"/>
</dbReference>
<dbReference type="GO" id="GO:0008483">
    <property type="term" value="F:transaminase activity"/>
    <property type="evidence" value="ECO:0007669"/>
    <property type="project" value="UniProtKB-KW"/>
</dbReference>
<dbReference type="GO" id="GO:0030170">
    <property type="term" value="F:pyridoxal phosphate binding"/>
    <property type="evidence" value="ECO:0007669"/>
    <property type="project" value="InterPro"/>
</dbReference>
<dbReference type="InterPro" id="IPR004838">
    <property type="entry name" value="NHTrfase_class1_PyrdxlP-BS"/>
</dbReference>
<dbReference type="InterPro" id="IPR015421">
    <property type="entry name" value="PyrdxlP-dep_Trfase_major"/>
</dbReference>
<evidence type="ECO:0000256" key="5">
    <source>
        <dbReference type="ARBA" id="ARBA00022898"/>
    </source>
</evidence>
<keyword evidence="3 6" id="KW-0032">Aminotransferase</keyword>
<evidence type="ECO:0000259" key="8">
    <source>
        <dbReference type="Pfam" id="PF00155"/>
    </source>
</evidence>
<dbReference type="Proteomes" id="UP000326251">
    <property type="component" value="Unassembled WGS sequence"/>
</dbReference>
<dbReference type="EMBL" id="RZUG01000009">
    <property type="protein sequence ID" value="KAA8825311.1"/>
    <property type="molecule type" value="Genomic_DNA"/>
</dbReference>
<dbReference type="InterPro" id="IPR015424">
    <property type="entry name" value="PyrdxlP-dep_Trfase"/>
</dbReference>
<dbReference type="CDD" id="cd00609">
    <property type="entry name" value="AAT_like"/>
    <property type="match status" value="1"/>
</dbReference>
<dbReference type="InterPro" id="IPR050596">
    <property type="entry name" value="AspAT/PAT-like"/>
</dbReference>
<name>A0A5J5E7J4_9BIFI</name>
<evidence type="ECO:0000256" key="2">
    <source>
        <dbReference type="ARBA" id="ARBA00007441"/>
    </source>
</evidence>
<dbReference type="PANTHER" id="PTHR46383">
    <property type="entry name" value="ASPARTATE AMINOTRANSFERASE"/>
    <property type="match status" value="1"/>
</dbReference>